<dbReference type="Proteomes" id="UP001233999">
    <property type="component" value="Unassembled WGS sequence"/>
</dbReference>
<comment type="caution">
    <text evidence="1">The sequence shown here is derived from an EMBL/GenBank/DDBJ whole genome shotgun (WGS) entry which is preliminary data.</text>
</comment>
<protein>
    <submittedName>
        <fullName evidence="1">Uncharacterized protein</fullName>
    </submittedName>
</protein>
<dbReference type="AlphaFoldDB" id="A0AAD8A457"/>
<reference evidence="1" key="1">
    <citation type="journal article" date="2023" name="IScience">
        <title>Live-bearing cockroach genome reveals convergent evolutionary mechanisms linked to viviparity in insects and beyond.</title>
        <authorList>
            <person name="Fouks B."/>
            <person name="Harrison M.C."/>
            <person name="Mikhailova A.A."/>
            <person name="Marchal E."/>
            <person name="English S."/>
            <person name="Carruthers M."/>
            <person name="Jennings E.C."/>
            <person name="Chiamaka E.L."/>
            <person name="Frigard R.A."/>
            <person name="Pippel M."/>
            <person name="Attardo G.M."/>
            <person name="Benoit J.B."/>
            <person name="Bornberg-Bauer E."/>
            <person name="Tobe S.S."/>
        </authorList>
    </citation>
    <scope>NUCLEOTIDE SEQUENCE</scope>
    <source>
        <strain evidence="1">Stay&amp;Tobe</strain>
    </source>
</reference>
<dbReference type="EMBL" id="JASPKZ010003841">
    <property type="protein sequence ID" value="KAJ9592310.1"/>
    <property type="molecule type" value="Genomic_DNA"/>
</dbReference>
<proteinExistence type="predicted"/>
<name>A0AAD8A457_DIPPU</name>
<evidence type="ECO:0000313" key="1">
    <source>
        <dbReference type="EMBL" id="KAJ9592310.1"/>
    </source>
</evidence>
<feature type="non-terminal residue" evidence="1">
    <location>
        <position position="1"/>
    </location>
</feature>
<accession>A0AAD8A457</accession>
<gene>
    <name evidence="1" type="ORF">L9F63_001130</name>
</gene>
<feature type="non-terminal residue" evidence="1">
    <location>
        <position position="75"/>
    </location>
</feature>
<reference evidence="1" key="2">
    <citation type="submission" date="2023-05" db="EMBL/GenBank/DDBJ databases">
        <authorList>
            <person name="Fouks B."/>
        </authorList>
    </citation>
    <scope>NUCLEOTIDE SEQUENCE</scope>
    <source>
        <strain evidence="1">Stay&amp;Tobe</strain>
        <tissue evidence="1">Testes</tissue>
    </source>
</reference>
<organism evidence="1 2">
    <name type="scientific">Diploptera punctata</name>
    <name type="common">Pacific beetle cockroach</name>
    <dbReference type="NCBI Taxonomy" id="6984"/>
    <lineage>
        <taxon>Eukaryota</taxon>
        <taxon>Metazoa</taxon>
        <taxon>Ecdysozoa</taxon>
        <taxon>Arthropoda</taxon>
        <taxon>Hexapoda</taxon>
        <taxon>Insecta</taxon>
        <taxon>Pterygota</taxon>
        <taxon>Neoptera</taxon>
        <taxon>Polyneoptera</taxon>
        <taxon>Dictyoptera</taxon>
        <taxon>Blattodea</taxon>
        <taxon>Blaberoidea</taxon>
        <taxon>Blaberidae</taxon>
        <taxon>Diplopterinae</taxon>
        <taxon>Diploptera</taxon>
    </lineage>
</organism>
<keyword evidence="2" id="KW-1185">Reference proteome</keyword>
<sequence>RISSVAYKKANQCLWFSHSLRQNACVFSNTSYCTFRVLEIQMRGYFISRIFYIEIIHHILLLKNSGAALDVFTAY</sequence>
<evidence type="ECO:0000313" key="2">
    <source>
        <dbReference type="Proteomes" id="UP001233999"/>
    </source>
</evidence>